<dbReference type="Proteomes" id="UP001056384">
    <property type="component" value="Chromosome 6"/>
</dbReference>
<feature type="region of interest" description="Disordered" evidence="2">
    <location>
        <begin position="129"/>
        <end position="174"/>
    </location>
</feature>
<dbReference type="InterPro" id="IPR036864">
    <property type="entry name" value="Zn2-C6_fun-type_DNA-bd_sf"/>
</dbReference>
<dbReference type="PROSITE" id="PS00463">
    <property type="entry name" value="ZN2_CY6_FUNGAL_1"/>
    <property type="match status" value="1"/>
</dbReference>
<reference evidence="4" key="1">
    <citation type="submission" date="2022-06" db="EMBL/GenBank/DDBJ databases">
        <title>Complete genome sequences of two strains of the flax pathogen Septoria linicola.</title>
        <authorList>
            <person name="Lapalu N."/>
            <person name="Simon A."/>
            <person name="Demenou B."/>
            <person name="Paumier D."/>
            <person name="Guillot M.-P."/>
            <person name="Gout L."/>
            <person name="Valade R."/>
        </authorList>
    </citation>
    <scope>NUCLEOTIDE SEQUENCE</scope>
    <source>
        <strain evidence="4">SE15195</strain>
    </source>
</reference>
<evidence type="ECO:0000313" key="5">
    <source>
        <dbReference type="Proteomes" id="UP001056384"/>
    </source>
</evidence>
<feature type="compositionally biased region" description="Polar residues" evidence="2">
    <location>
        <begin position="43"/>
        <end position="62"/>
    </location>
</feature>
<feature type="region of interest" description="Disordered" evidence="2">
    <location>
        <begin position="1"/>
        <end position="64"/>
    </location>
</feature>
<dbReference type="Pfam" id="PF00172">
    <property type="entry name" value="Zn_clus"/>
    <property type="match status" value="1"/>
</dbReference>
<dbReference type="CDD" id="cd00067">
    <property type="entry name" value="GAL4"/>
    <property type="match status" value="1"/>
</dbReference>
<dbReference type="InterPro" id="IPR001138">
    <property type="entry name" value="Zn2Cys6_DnaBD"/>
</dbReference>
<dbReference type="SMART" id="SM00066">
    <property type="entry name" value="GAL4"/>
    <property type="match status" value="1"/>
</dbReference>
<dbReference type="Gene3D" id="4.10.240.10">
    <property type="entry name" value="Zn(2)-C6 fungal-type DNA-binding domain"/>
    <property type="match status" value="1"/>
</dbReference>
<gene>
    <name evidence="4" type="ORF">Slin15195_G081280</name>
</gene>
<dbReference type="PROSITE" id="PS50048">
    <property type="entry name" value="ZN2_CY6_FUNGAL_2"/>
    <property type="match status" value="1"/>
</dbReference>
<evidence type="ECO:0000313" key="4">
    <source>
        <dbReference type="EMBL" id="USW54809.1"/>
    </source>
</evidence>
<dbReference type="GO" id="GO:0008270">
    <property type="term" value="F:zinc ion binding"/>
    <property type="evidence" value="ECO:0007669"/>
    <property type="project" value="InterPro"/>
</dbReference>
<accession>A0A9Q9ELX0</accession>
<dbReference type="GO" id="GO:0000981">
    <property type="term" value="F:DNA-binding transcription factor activity, RNA polymerase II-specific"/>
    <property type="evidence" value="ECO:0007669"/>
    <property type="project" value="InterPro"/>
</dbReference>
<dbReference type="AlphaFoldDB" id="A0A9Q9ELX0"/>
<sequence>MSHQSTNTRVFTSSEYQPYQTSDYDRAIQQAAERERAAQAERTQSTTPTGLQNGSGQPSQSLRLPGLNDLFASKLLINPNMADGRKTPTYNELRRDSVAGPNYFDTSCRPGFMGRTDAMAPAPLVIAPPQQRSSSQTSPISIQNLCSPQDATLPSRTPSLSTSPTASQTSASSLLQPMPHVKATSPHELPPAFFGTSDLAPATYVYQAASSYEGVSYIPGRGPCHMYAGGYSIPTHIFQDPLNLTQSKILRKRLSVACSTCRKKKIKCEPGPEGCLQCKKAQRPCKIEPAKRRLKSSAASSFQAEKSPA</sequence>
<name>A0A9Q9ELX0_9PEZI</name>
<evidence type="ECO:0000256" key="1">
    <source>
        <dbReference type="ARBA" id="ARBA00023242"/>
    </source>
</evidence>
<organism evidence="4 5">
    <name type="scientific">Septoria linicola</name>
    <dbReference type="NCBI Taxonomy" id="215465"/>
    <lineage>
        <taxon>Eukaryota</taxon>
        <taxon>Fungi</taxon>
        <taxon>Dikarya</taxon>
        <taxon>Ascomycota</taxon>
        <taxon>Pezizomycotina</taxon>
        <taxon>Dothideomycetes</taxon>
        <taxon>Dothideomycetidae</taxon>
        <taxon>Mycosphaerellales</taxon>
        <taxon>Mycosphaerellaceae</taxon>
        <taxon>Septoria</taxon>
    </lineage>
</organism>
<feature type="compositionally biased region" description="Low complexity" evidence="2">
    <location>
        <begin position="129"/>
        <end position="143"/>
    </location>
</feature>
<evidence type="ECO:0000256" key="2">
    <source>
        <dbReference type="SAM" id="MobiDB-lite"/>
    </source>
</evidence>
<feature type="domain" description="Zn(2)-C6 fungal-type" evidence="3">
    <location>
        <begin position="257"/>
        <end position="287"/>
    </location>
</feature>
<dbReference type="EMBL" id="CP099423">
    <property type="protein sequence ID" value="USW54809.1"/>
    <property type="molecule type" value="Genomic_DNA"/>
</dbReference>
<proteinExistence type="predicted"/>
<keyword evidence="4" id="KW-0238">DNA-binding</keyword>
<protein>
    <submittedName>
        <fullName evidence="4">Zn(2)-C6 fungal-type DNA-binding domain-containing protein</fullName>
    </submittedName>
</protein>
<dbReference type="GO" id="GO:0003677">
    <property type="term" value="F:DNA binding"/>
    <property type="evidence" value="ECO:0007669"/>
    <property type="project" value="UniProtKB-KW"/>
</dbReference>
<evidence type="ECO:0000259" key="3">
    <source>
        <dbReference type="PROSITE" id="PS50048"/>
    </source>
</evidence>
<feature type="compositionally biased region" description="Polar residues" evidence="2">
    <location>
        <begin position="1"/>
        <end position="22"/>
    </location>
</feature>
<keyword evidence="5" id="KW-1185">Reference proteome</keyword>
<feature type="compositionally biased region" description="Low complexity" evidence="2">
    <location>
        <begin position="151"/>
        <end position="174"/>
    </location>
</feature>
<keyword evidence="1" id="KW-0539">Nucleus</keyword>
<dbReference type="SUPFAM" id="SSF57701">
    <property type="entry name" value="Zn2/Cys6 DNA-binding domain"/>
    <property type="match status" value="1"/>
</dbReference>